<reference evidence="2 3" key="1">
    <citation type="submission" date="2015-02" db="EMBL/GenBank/DDBJ databases">
        <title>Genome Sequencing of Rickettsiales.</title>
        <authorList>
            <person name="Daugherty S.C."/>
            <person name="Su Q."/>
            <person name="Abolude K."/>
            <person name="Beier-Sexton M."/>
            <person name="Carlyon J.A."/>
            <person name="Carter R."/>
            <person name="Day N.P."/>
            <person name="Dumler S.J."/>
            <person name="Dyachenko V."/>
            <person name="Godinez A."/>
            <person name="Kurtti T.J."/>
            <person name="Lichay M."/>
            <person name="Mullins K.E."/>
            <person name="Ott S."/>
            <person name="Pappas-Brown V."/>
            <person name="Paris D.H."/>
            <person name="Patel P."/>
            <person name="Richards A.L."/>
            <person name="Sadzewicz L."/>
            <person name="Sears K."/>
            <person name="Seidman D."/>
            <person name="Sengamalay N."/>
            <person name="Stenos J."/>
            <person name="Tallon L.J."/>
            <person name="Vincent G."/>
            <person name="Fraser C.M."/>
            <person name="Munderloh U."/>
            <person name="Dunning-Hotopp J.C."/>
        </authorList>
    </citation>
    <scope>NUCLEOTIDE SEQUENCE [LARGE SCALE GENOMIC DNA]</scope>
    <source>
        <strain evidence="2 3">RAC413</strain>
    </source>
</reference>
<keyword evidence="3" id="KW-1185">Reference proteome</keyword>
<evidence type="ECO:0000313" key="3">
    <source>
        <dbReference type="Proteomes" id="UP000033562"/>
    </source>
</evidence>
<organism evidence="2 3">
    <name type="scientific">Candidatus Neoehrlichia procyonis str. RAC413</name>
    <dbReference type="NCBI Taxonomy" id="1359163"/>
    <lineage>
        <taxon>Bacteria</taxon>
        <taxon>Pseudomonadati</taxon>
        <taxon>Pseudomonadota</taxon>
        <taxon>Alphaproteobacteria</taxon>
        <taxon>Rickettsiales</taxon>
        <taxon>Anaplasmataceae</taxon>
        <taxon>Candidatus Neoehrlichia</taxon>
    </lineage>
</organism>
<dbReference type="EMBL" id="LANX01000001">
    <property type="protein sequence ID" value="KJV68950.1"/>
    <property type="molecule type" value="Genomic_DNA"/>
</dbReference>
<protein>
    <submittedName>
        <fullName evidence="2">Uncharacterized protein</fullName>
    </submittedName>
</protein>
<proteinExistence type="predicted"/>
<dbReference type="Proteomes" id="UP000033562">
    <property type="component" value="Unassembled WGS sequence"/>
</dbReference>
<comment type="caution">
    <text evidence="2">The sequence shown here is derived from an EMBL/GenBank/DDBJ whole genome shotgun (WGS) entry which is preliminary data.</text>
</comment>
<gene>
    <name evidence="2" type="ORF">NLO413_0322</name>
</gene>
<dbReference type="AlphaFoldDB" id="A0A0F3NLM7"/>
<accession>A0A0F3NLM7</accession>
<feature type="transmembrane region" description="Helical" evidence="1">
    <location>
        <begin position="25"/>
        <end position="43"/>
    </location>
</feature>
<name>A0A0F3NLM7_9RICK</name>
<evidence type="ECO:0000313" key="2">
    <source>
        <dbReference type="EMBL" id="KJV68950.1"/>
    </source>
</evidence>
<sequence length="44" mass="5141">MINYIFAVFRIVNLKLQFGNKNKAFLLRSLLVKINAFILTIITK</sequence>
<keyword evidence="1" id="KW-1133">Transmembrane helix</keyword>
<evidence type="ECO:0000256" key="1">
    <source>
        <dbReference type="SAM" id="Phobius"/>
    </source>
</evidence>
<keyword evidence="1" id="KW-0812">Transmembrane</keyword>
<keyword evidence="1" id="KW-0472">Membrane</keyword>